<evidence type="ECO:0008006" key="8">
    <source>
        <dbReference type="Google" id="ProtNLM"/>
    </source>
</evidence>
<dbReference type="AlphaFoldDB" id="A0A9W8YEI1"/>
<evidence type="ECO:0000256" key="5">
    <source>
        <dbReference type="PIRSR" id="PIRSR602403-1"/>
    </source>
</evidence>
<evidence type="ECO:0000256" key="3">
    <source>
        <dbReference type="ARBA" id="ARBA00022723"/>
    </source>
</evidence>
<keyword evidence="7" id="KW-1185">Reference proteome</keyword>
<feature type="binding site" description="axial binding residue" evidence="5">
    <location>
        <position position="495"/>
    </location>
    <ligand>
        <name>heme</name>
        <dbReference type="ChEBI" id="CHEBI:30413"/>
    </ligand>
    <ligandPart>
        <name>Fe</name>
        <dbReference type="ChEBI" id="CHEBI:18248"/>
    </ligandPart>
</feature>
<dbReference type="PRINTS" id="PR00465">
    <property type="entry name" value="EP450IV"/>
</dbReference>
<dbReference type="GO" id="GO:0005506">
    <property type="term" value="F:iron ion binding"/>
    <property type="evidence" value="ECO:0007669"/>
    <property type="project" value="InterPro"/>
</dbReference>
<comment type="similarity">
    <text evidence="2">Belongs to the cytochrome P450 family.</text>
</comment>
<dbReference type="GO" id="GO:0004497">
    <property type="term" value="F:monooxygenase activity"/>
    <property type="evidence" value="ECO:0007669"/>
    <property type="project" value="InterPro"/>
</dbReference>
<organism evidence="6 7">
    <name type="scientific">Neocucurbitaria cava</name>
    <dbReference type="NCBI Taxonomy" id="798079"/>
    <lineage>
        <taxon>Eukaryota</taxon>
        <taxon>Fungi</taxon>
        <taxon>Dikarya</taxon>
        <taxon>Ascomycota</taxon>
        <taxon>Pezizomycotina</taxon>
        <taxon>Dothideomycetes</taxon>
        <taxon>Pleosporomycetidae</taxon>
        <taxon>Pleosporales</taxon>
        <taxon>Pleosporineae</taxon>
        <taxon>Cucurbitariaceae</taxon>
        <taxon>Neocucurbitaria</taxon>
    </lineage>
</organism>
<dbReference type="Gene3D" id="1.10.630.10">
    <property type="entry name" value="Cytochrome P450"/>
    <property type="match status" value="1"/>
</dbReference>
<reference evidence="6" key="1">
    <citation type="submission" date="2022-10" db="EMBL/GenBank/DDBJ databases">
        <title>Tapping the CABI collections for fungal endophytes: first genome assemblies for Collariella, Neodidymelliopsis, Ascochyta clinopodiicola, Didymella pomorum, Didymosphaeria variabile, Neocosmospora piperis and Neocucurbitaria cava.</title>
        <authorList>
            <person name="Hill R."/>
        </authorList>
    </citation>
    <scope>NUCLEOTIDE SEQUENCE</scope>
    <source>
        <strain evidence="6">IMI 356814</strain>
    </source>
</reference>
<dbReference type="InterPro" id="IPR053007">
    <property type="entry name" value="CYP450_monoxygenase_sec-met"/>
</dbReference>
<name>A0A9W8YEI1_9PLEO</name>
<dbReference type="PANTHER" id="PTHR47582:SF1">
    <property type="entry name" value="P450, PUTATIVE (EUROFUNG)-RELATED"/>
    <property type="match status" value="1"/>
</dbReference>
<comment type="caution">
    <text evidence="6">The sequence shown here is derived from an EMBL/GenBank/DDBJ whole genome shotgun (WGS) entry which is preliminary data.</text>
</comment>
<dbReference type="GO" id="GO:0016705">
    <property type="term" value="F:oxidoreductase activity, acting on paired donors, with incorporation or reduction of molecular oxygen"/>
    <property type="evidence" value="ECO:0007669"/>
    <property type="project" value="InterPro"/>
</dbReference>
<keyword evidence="4 5" id="KW-0408">Iron</keyword>
<dbReference type="CDD" id="cd11040">
    <property type="entry name" value="CYP7_CYP8-like"/>
    <property type="match status" value="1"/>
</dbReference>
<dbReference type="Pfam" id="PF00067">
    <property type="entry name" value="p450"/>
    <property type="match status" value="1"/>
</dbReference>
<dbReference type="GO" id="GO:0020037">
    <property type="term" value="F:heme binding"/>
    <property type="evidence" value="ECO:0007669"/>
    <property type="project" value="InterPro"/>
</dbReference>
<comment type="cofactor">
    <cofactor evidence="1 5">
        <name>heme</name>
        <dbReference type="ChEBI" id="CHEBI:30413"/>
    </cofactor>
</comment>
<dbReference type="InterPro" id="IPR002403">
    <property type="entry name" value="Cyt_P450_E_grp-IV"/>
</dbReference>
<proteinExistence type="inferred from homology"/>
<accession>A0A9W8YEI1</accession>
<evidence type="ECO:0000313" key="7">
    <source>
        <dbReference type="Proteomes" id="UP001140560"/>
    </source>
</evidence>
<evidence type="ECO:0000313" key="6">
    <source>
        <dbReference type="EMBL" id="KAJ4373135.1"/>
    </source>
</evidence>
<dbReference type="InterPro" id="IPR036396">
    <property type="entry name" value="Cyt_P450_sf"/>
</dbReference>
<keyword evidence="3 5" id="KW-0479">Metal-binding</keyword>
<dbReference type="Proteomes" id="UP001140560">
    <property type="component" value="Unassembled WGS sequence"/>
</dbReference>
<evidence type="ECO:0000256" key="2">
    <source>
        <dbReference type="ARBA" id="ARBA00010617"/>
    </source>
</evidence>
<evidence type="ECO:0000256" key="1">
    <source>
        <dbReference type="ARBA" id="ARBA00001971"/>
    </source>
</evidence>
<protein>
    <recommendedName>
        <fullName evidence="8">Cytochrome P450</fullName>
    </recommendedName>
</protein>
<sequence>MVASTLHRLLNADVPWLHHVLILTSALVLPSSGIRTFLSVHCVIAILFDTEALLAAFQNPNEPPLIPHPYLPFLGHVVGMFWYGAKYFALVNTSTQHPIFSLQTLTTRTVVVIDPALATAIQKKSPHLTFYGLILRVTRRLVDLDNPTMKIISWNLDGVEHGPHEKGLLKESEDMIHGSLSPGPILNSLSTTQLEQFSTLLNDFVPRIGDGQSVGIGLMEFIKQIFTVANAYTIYGPSNPFALHPRLVQSFWDYEAGMVGLIPNILPSITSRKSWKARTALNAAFHEFVENGHFRQASSIIQKRAAFNMKHGLTADMSGRTEVILLFGILGNAVPTTFWFLAHILSRPELLDAIRQETSRAIINHQHTTNEKENARSISVSLLKSQCPLFVSTYRESLRHIANLSSVRMVTGTHTVSAPGHPSYLLNKGNIIQMASGVIHAAPRTWGSDAAEFRPERWMTSTPTSSDDKKRTALLLPKSVPSAAFRPFGGGAVLCPGRHFAMTEILSFVALCVNMFDFTEDAVQGGGAIKLPEKDDSRMPLSVMKPVKEPIVRVRRRAGTEGVKWRVEWRVEL</sequence>
<gene>
    <name evidence="6" type="ORF">N0V83_003426</name>
</gene>
<evidence type="ECO:0000256" key="4">
    <source>
        <dbReference type="ARBA" id="ARBA00023004"/>
    </source>
</evidence>
<dbReference type="SUPFAM" id="SSF48264">
    <property type="entry name" value="Cytochrome P450"/>
    <property type="match status" value="1"/>
</dbReference>
<dbReference type="PANTHER" id="PTHR47582">
    <property type="entry name" value="P450, PUTATIVE (EUROFUNG)-RELATED"/>
    <property type="match status" value="1"/>
</dbReference>
<keyword evidence="5" id="KW-0349">Heme</keyword>
<dbReference type="InterPro" id="IPR001128">
    <property type="entry name" value="Cyt_P450"/>
</dbReference>
<dbReference type="OrthoDB" id="3366823at2759"/>
<dbReference type="EMBL" id="JAPEUY010000005">
    <property type="protein sequence ID" value="KAJ4373135.1"/>
    <property type="molecule type" value="Genomic_DNA"/>
</dbReference>